<evidence type="ECO:0000313" key="2">
    <source>
        <dbReference type="EMBL" id="KRM36175.1"/>
    </source>
</evidence>
<gene>
    <name evidence="2" type="ORF">FD34_GL000182</name>
</gene>
<feature type="transmembrane region" description="Helical" evidence="1">
    <location>
        <begin position="6"/>
        <end position="27"/>
    </location>
</feature>
<dbReference type="EMBL" id="AZGO01000053">
    <property type="protein sequence ID" value="KRM36175.1"/>
    <property type="molecule type" value="Genomic_DNA"/>
</dbReference>
<dbReference type="Proteomes" id="UP000051085">
    <property type="component" value="Unassembled WGS sequence"/>
</dbReference>
<keyword evidence="1" id="KW-1133">Transmembrane helix</keyword>
<evidence type="ECO:0000313" key="3">
    <source>
        <dbReference type="Proteomes" id="UP000051085"/>
    </source>
</evidence>
<proteinExistence type="predicted"/>
<name>A0A922PUH9_9LACO</name>
<organism evidence="2 3">
    <name type="scientific">Limosilactobacillus pontis DSM 8475</name>
    <dbReference type="NCBI Taxonomy" id="1423794"/>
    <lineage>
        <taxon>Bacteria</taxon>
        <taxon>Bacillati</taxon>
        <taxon>Bacillota</taxon>
        <taxon>Bacilli</taxon>
        <taxon>Lactobacillales</taxon>
        <taxon>Lactobacillaceae</taxon>
        <taxon>Limosilactobacillus</taxon>
    </lineage>
</organism>
<feature type="transmembrane region" description="Helical" evidence="1">
    <location>
        <begin position="225"/>
        <end position="244"/>
    </location>
</feature>
<accession>A0A922PUH9</accession>
<feature type="transmembrane region" description="Helical" evidence="1">
    <location>
        <begin position="34"/>
        <end position="55"/>
    </location>
</feature>
<evidence type="ECO:0000256" key="1">
    <source>
        <dbReference type="SAM" id="Phobius"/>
    </source>
</evidence>
<feature type="transmembrane region" description="Helical" evidence="1">
    <location>
        <begin position="158"/>
        <end position="177"/>
    </location>
</feature>
<sequence length="284" mass="30554">MPNLPLAWLAGYWVVVTMLRGCGLTVVRPTGDQVELALMMAVVWIVASGANQLLIYQNAPLTAANRYKDLAMVNALALICTIVLAWGKPAVILFPRQLSSLTALMLALTLLVAGIGNYFVVVTRVRHGRLSLWLGSGALALSAVAAPLLFASSDRLSWLLAAILVALIQASVCWQLPRLLAAVPARRSGLYNLLVGFVLAALFASFLLGVATIAQLWIWAVYSRLAICWGLSWLAIGSGTLVIAACQRYQSDFRYGHATGHENWFVAAGALCWVVGQVLVVILL</sequence>
<feature type="transmembrane region" description="Helical" evidence="1">
    <location>
        <begin position="75"/>
        <end position="94"/>
    </location>
</feature>
<reference evidence="2 3" key="1">
    <citation type="journal article" date="2015" name="Genome Announc.">
        <title>Expanding the biotechnology potential of lactobacilli through comparative genomics of 213 strains and associated genera.</title>
        <authorList>
            <person name="Sun Z."/>
            <person name="Harris H.M."/>
            <person name="McCann A."/>
            <person name="Guo C."/>
            <person name="Argimon S."/>
            <person name="Zhang W."/>
            <person name="Yang X."/>
            <person name="Jeffery I.B."/>
            <person name="Cooney J.C."/>
            <person name="Kagawa T.F."/>
            <person name="Liu W."/>
            <person name="Song Y."/>
            <person name="Salvetti E."/>
            <person name="Wrobel A."/>
            <person name="Rasinkangas P."/>
            <person name="Parkhill J."/>
            <person name="Rea M.C."/>
            <person name="O'Sullivan O."/>
            <person name="Ritari J."/>
            <person name="Douillard F.P."/>
            <person name="Paul Ross R."/>
            <person name="Yang R."/>
            <person name="Briner A.E."/>
            <person name="Felis G.E."/>
            <person name="de Vos W.M."/>
            <person name="Barrangou R."/>
            <person name="Klaenhammer T.R."/>
            <person name="Caufield P.W."/>
            <person name="Cui Y."/>
            <person name="Zhang H."/>
            <person name="O'Toole P.W."/>
        </authorList>
    </citation>
    <scope>NUCLEOTIDE SEQUENCE [LARGE SCALE GENOMIC DNA]</scope>
    <source>
        <strain evidence="2 3">DSM 8475</strain>
    </source>
</reference>
<keyword evidence="1" id="KW-0472">Membrane</keyword>
<feature type="transmembrane region" description="Helical" evidence="1">
    <location>
        <begin position="101"/>
        <end position="120"/>
    </location>
</feature>
<comment type="caution">
    <text evidence="2">The sequence shown here is derived from an EMBL/GenBank/DDBJ whole genome shotgun (WGS) entry which is preliminary data.</text>
</comment>
<feature type="transmembrane region" description="Helical" evidence="1">
    <location>
        <begin position="189"/>
        <end position="218"/>
    </location>
</feature>
<dbReference type="AlphaFoldDB" id="A0A922PUH9"/>
<feature type="transmembrane region" description="Helical" evidence="1">
    <location>
        <begin position="132"/>
        <end position="151"/>
    </location>
</feature>
<feature type="transmembrane region" description="Helical" evidence="1">
    <location>
        <begin position="264"/>
        <end position="283"/>
    </location>
</feature>
<keyword evidence="1" id="KW-0812">Transmembrane</keyword>
<protein>
    <submittedName>
        <fullName evidence="2">Uncharacterized protein</fullName>
    </submittedName>
</protein>